<feature type="region of interest" description="Disordered" evidence="1">
    <location>
        <begin position="126"/>
        <end position="164"/>
    </location>
</feature>
<feature type="signal peptide" evidence="2">
    <location>
        <begin position="1"/>
        <end position="21"/>
    </location>
</feature>
<evidence type="ECO:0000256" key="1">
    <source>
        <dbReference type="SAM" id="MobiDB-lite"/>
    </source>
</evidence>
<name>A0A2W4YMP8_9SPHN</name>
<dbReference type="EMBL" id="QFMX01000114">
    <property type="protein sequence ID" value="PZO70377.1"/>
    <property type="molecule type" value="Genomic_DNA"/>
</dbReference>
<protein>
    <recommendedName>
        <fullName evidence="5">TonB-dependent receptor</fullName>
    </recommendedName>
</protein>
<feature type="region of interest" description="Disordered" evidence="1">
    <location>
        <begin position="61"/>
        <end position="113"/>
    </location>
</feature>
<organism evidence="3 4">
    <name type="scientific">Sphingomonas taxi</name>
    <dbReference type="NCBI Taxonomy" id="1549858"/>
    <lineage>
        <taxon>Bacteria</taxon>
        <taxon>Pseudomonadati</taxon>
        <taxon>Pseudomonadota</taxon>
        <taxon>Alphaproteobacteria</taxon>
        <taxon>Sphingomonadales</taxon>
        <taxon>Sphingomonadaceae</taxon>
        <taxon>Sphingomonas</taxon>
    </lineage>
</organism>
<evidence type="ECO:0008006" key="5">
    <source>
        <dbReference type="Google" id="ProtNLM"/>
    </source>
</evidence>
<feature type="compositionally biased region" description="Basic and acidic residues" evidence="1">
    <location>
        <begin position="71"/>
        <end position="88"/>
    </location>
</feature>
<evidence type="ECO:0000256" key="2">
    <source>
        <dbReference type="SAM" id="SignalP"/>
    </source>
</evidence>
<sequence length="164" mass="17074">MRKAVLVGLSGSLIAGTSALAQDPAPPIGAGIEQIAPQRSATQPEQDVSRIAPEVNQLTRRDQGGLVVTTPRERGEPDLTQLTRDRAGVRLPAPPPGAIDLCSSASAEPPPGLDCDKVLEAVAASAPPETRLLRDPALASSRREGAAETPQLNVDADQVAQRLQ</sequence>
<reference evidence="3 4" key="1">
    <citation type="submission" date="2017-08" db="EMBL/GenBank/DDBJ databases">
        <title>Infants hospitalized years apart are colonized by the same room-sourced microbial strains.</title>
        <authorList>
            <person name="Brooks B."/>
            <person name="Olm M.R."/>
            <person name="Firek B.A."/>
            <person name="Baker R."/>
            <person name="Thomas B.C."/>
            <person name="Morowitz M.J."/>
            <person name="Banfield J.F."/>
        </authorList>
    </citation>
    <scope>NUCLEOTIDE SEQUENCE [LARGE SCALE GENOMIC DNA]</scope>
    <source>
        <strain evidence="3">S2_018_000_R3_119</strain>
    </source>
</reference>
<feature type="chain" id="PRO_5016049014" description="TonB-dependent receptor" evidence="2">
    <location>
        <begin position="22"/>
        <end position="164"/>
    </location>
</feature>
<evidence type="ECO:0000313" key="4">
    <source>
        <dbReference type="Proteomes" id="UP000249555"/>
    </source>
</evidence>
<accession>A0A2W4YMP8</accession>
<dbReference type="AlphaFoldDB" id="A0A2W4YMP8"/>
<dbReference type="Proteomes" id="UP000249555">
    <property type="component" value="Unassembled WGS sequence"/>
</dbReference>
<feature type="non-terminal residue" evidence="3">
    <location>
        <position position="164"/>
    </location>
</feature>
<keyword evidence="2" id="KW-0732">Signal</keyword>
<gene>
    <name evidence="3" type="ORF">DI640_14945</name>
</gene>
<evidence type="ECO:0000313" key="3">
    <source>
        <dbReference type="EMBL" id="PZO70377.1"/>
    </source>
</evidence>
<proteinExistence type="predicted"/>
<comment type="caution">
    <text evidence="3">The sequence shown here is derived from an EMBL/GenBank/DDBJ whole genome shotgun (WGS) entry which is preliminary data.</text>
</comment>